<feature type="signal peptide" evidence="5">
    <location>
        <begin position="1"/>
        <end position="42"/>
    </location>
</feature>
<protein>
    <submittedName>
        <fullName evidence="7">Filamentous haemagglutinin family outer membrane protein</fullName>
    </submittedName>
</protein>
<accession>Q07N99</accession>
<reference evidence="7" key="1">
    <citation type="submission" date="2006-09" db="EMBL/GenBank/DDBJ databases">
        <title>Complete sequence of Rhodopseudomonas palustris BisA53.</title>
        <authorList>
            <consortium name="US DOE Joint Genome Institute"/>
            <person name="Copeland A."/>
            <person name="Lucas S."/>
            <person name="Lapidus A."/>
            <person name="Barry K."/>
            <person name="Detter J.C."/>
            <person name="Glavina del Rio T."/>
            <person name="Hammon N."/>
            <person name="Israni S."/>
            <person name="Dalin E."/>
            <person name="Tice H."/>
            <person name="Pitluck S."/>
            <person name="Chain P."/>
            <person name="Malfatti S."/>
            <person name="Shin M."/>
            <person name="Vergez L."/>
            <person name="Schmutz J."/>
            <person name="Larimer F."/>
            <person name="Land M."/>
            <person name="Hauser L."/>
            <person name="Pelletier D.A."/>
            <person name="Kyrpides N."/>
            <person name="Kim E."/>
            <person name="Harwood C.S."/>
            <person name="Oda Y."/>
            <person name="Richardson P."/>
        </authorList>
    </citation>
    <scope>NUCLEOTIDE SEQUENCE [LARGE SCALE GENOMIC DNA]</scope>
    <source>
        <strain evidence="7">BisA53</strain>
    </source>
</reference>
<evidence type="ECO:0000256" key="3">
    <source>
        <dbReference type="ARBA" id="ARBA00022729"/>
    </source>
</evidence>
<evidence type="ECO:0000259" key="6">
    <source>
        <dbReference type="SMART" id="SM00912"/>
    </source>
</evidence>
<organism evidence="7">
    <name type="scientific">Rhodopseudomonas palustris (strain BisA53)</name>
    <dbReference type="NCBI Taxonomy" id="316055"/>
    <lineage>
        <taxon>Bacteria</taxon>
        <taxon>Pseudomonadati</taxon>
        <taxon>Pseudomonadota</taxon>
        <taxon>Alphaproteobacteria</taxon>
        <taxon>Hyphomicrobiales</taxon>
        <taxon>Nitrobacteraceae</taxon>
        <taxon>Rhodopseudomonas</taxon>
    </lineage>
</organism>
<gene>
    <name evidence="7" type="ordered locus">RPE_2648</name>
</gene>
<keyword evidence="3 5" id="KW-0732">Signal</keyword>
<evidence type="ECO:0000256" key="5">
    <source>
        <dbReference type="SAM" id="SignalP"/>
    </source>
</evidence>
<dbReference type="NCBIfam" id="TIGR01901">
    <property type="entry name" value="adhes_NPXG"/>
    <property type="match status" value="1"/>
</dbReference>
<feature type="compositionally biased region" description="Polar residues" evidence="4">
    <location>
        <begin position="134"/>
        <end position="148"/>
    </location>
</feature>
<dbReference type="GO" id="GO:0005576">
    <property type="term" value="C:extracellular region"/>
    <property type="evidence" value="ECO:0007669"/>
    <property type="project" value="UniProtKB-SubCell"/>
</dbReference>
<dbReference type="InterPro" id="IPR050909">
    <property type="entry name" value="Bact_Autotransporter_VF"/>
</dbReference>
<evidence type="ECO:0000256" key="1">
    <source>
        <dbReference type="ARBA" id="ARBA00004613"/>
    </source>
</evidence>
<evidence type="ECO:0000313" key="7">
    <source>
        <dbReference type="EMBL" id="ABJ06585.1"/>
    </source>
</evidence>
<comment type="subcellular location">
    <subcellularLocation>
        <location evidence="1">Secreted</location>
    </subcellularLocation>
</comment>
<feature type="domain" description="Filamentous haemagglutinin FhaB/tRNA nuclease CdiA-like TPS" evidence="6">
    <location>
        <begin position="130"/>
        <end position="247"/>
    </location>
</feature>
<dbReference type="Pfam" id="PF05860">
    <property type="entry name" value="TPS"/>
    <property type="match status" value="1"/>
</dbReference>
<dbReference type="Pfam" id="PF12545">
    <property type="entry name" value="DUF3739"/>
    <property type="match status" value="1"/>
</dbReference>
<dbReference type="InterPro" id="IPR008638">
    <property type="entry name" value="FhaB/CdiA-like_TPS"/>
</dbReference>
<dbReference type="STRING" id="316055.RPE_2648"/>
<dbReference type="SUPFAM" id="SSF51126">
    <property type="entry name" value="Pectin lyase-like"/>
    <property type="match status" value="1"/>
</dbReference>
<dbReference type="InterPro" id="IPR021026">
    <property type="entry name" value="Filamn_hemagglutn_DUF3739"/>
</dbReference>
<dbReference type="SMART" id="SM00912">
    <property type="entry name" value="Haemagg_act"/>
    <property type="match status" value="1"/>
</dbReference>
<evidence type="ECO:0000256" key="2">
    <source>
        <dbReference type="ARBA" id="ARBA00022525"/>
    </source>
</evidence>
<dbReference type="PANTHER" id="PTHR12338:SF8">
    <property type="entry name" value="HEME_HEMOPEXIN-BINDING PROTEIN"/>
    <property type="match status" value="1"/>
</dbReference>
<dbReference type="EMBL" id="CP000463">
    <property type="protein sequence ID" value="ABJ06585.1"/>
    <property type="molecule type" value="Genomic_DNA"/>
</dbReference>
<dbReference type="HOGENOM" id="CLU_000163_1_0_5"/>
<dbReference type="eggNOG" id="COG3210">
    <property type="taxonomic scope" value="Bacteria"/>
</dbReference>
<feature type="chain" id="PRO_5004165877" evidence="5">
    <location>
        <begin position="43"/>
        <end position="4161"/>
    </location>
</feature>
<dbReference type="InterPro" id="IPR011050">
    <property type="entry name" value="Pectin_lyase_fold/virulence"/>
</dbReference>
<dbReference type="PANTHER" id="PTHR12338">
    <property type="entry name" value="AUTOTRANSPORTER"/>
    <property type="match status" value="1"/>
</dbReference>
<feature type="region of interest" description="Disordered" evidence="4">
    <location>
        <begin position="133"/>
        <end position="154"/>
    </location>
</feature>
<dbReference type="KEGG" id="rpe:RPE_2648"/>
<evidence type="ECO:0000256" key="4">
    <source>
        <dbReference type="SAM" id="MobiDB-lite"/>
    </source>
</evidence>
<proteinExistence type="predicted"/>
<keyword evidence="2" id="KW-0964">Secreted</keyword>
<sequence>MMNRGPDFRATALGRKNRRVRLLAGVCSAALLLAVAPKAALARSLTGSAAAVSAPNFASDAASVAAQRAASAAKQSQNALARSTQAMQAAQAAARAAAQARQVSTTAPTAIADGLAIGGLVPDSGLTRPGLANPVTTWSGATTPTQSVGADGRTQVGVRQTAARALLNWQSFNVGARTTLTFDQQGNRDWVALNRVNAATAPSQILGNIKADGQVYVINQSGIIFGGASQINVGALIASSAAMTNGQFLSNGIYSTQTGTSYAPSFTAAGGKVVVEAGALINTAAPSSVTAGGGYVLLLGSEVVNAGSITTPKGQTLLAAGDDFILRKGFGTDGNAFSTTRGSEVAPLLYAGSRSGSVSNSGVVQSAQGDITMAGRTVTQDGVLLATTSVNQRGTIHLLNAATDADGSITLTGNSVTAIVPELAASDTALDAQRDALIKASDTANTLRAATAPGQFGNLSRLADRQDQSRVEIVTGGVVNFQNQSKTMAQGGQVAVSATKRVFVETGASIDVSGVQGAVRPMSANQVQVNIQGNELRDSPVNRDSGALINKTVWIDIRDLVLLPAGTGRYASDRYYTKGGLLEVGGYLGNTAHSIGEWTALGGTITLAAPEVIAQQGGRFDISGGSVAYAGGNIYSTRLIGSDGRIYSVDNAPADMKFIAAAGGFIRYHNIQGQIAPSLTEVWSSMLSRSTVSRYEEGYTVGRDAGRLNLSTPTAIFAADIIADVITGQRQTSARAVAIADGYKQVQNAAPLQGALALGQYSSLGRVDLYTTDIRIGDFVASAAGPAAGEALPTARSNTAWFDASRLSAERLGRLELGTRGSISIEGDLTLANGGALDMTAAVIDIRADVIAHGGSVASSNVFSSANAGVVALSIGGQSAVTLHQGAALDLRGVSLDARGDVAAAASVAFVNGGSVALQSTGDVILEEGSQIDVSSGVVLQTKGGAQGGRGGNVTLAANANGSGSNGKLVLGAKLRGYGVNGGGALSLQAARVTIGEGVGAAQALALDADFFSAGFGDYTIIGHQGVTVADGTVIDVTMPVYRFAAAASGATTPADAAAWLELWTPPLYTDNPQSGALTQRGGASLTLRAGDNQVPARDVASIGLSIGSNAVINVDPGKSISLLSVGQLTMDGTLHAAGGNIALKTIDLIASETDNVAVTTNSRSIWIGENARLDVAAKAVVALDARGRRYGLVGNGGTIVIGGEIDAALGQATGSNNFIVVRPGAVLDASGTAATLDVAGLGSVDVASNGGSISLVSNNGLFLDGTMMARAGGTGAAGGSLNVALQMSEYRVQSYDPVNQPLADPAYRALRQIVLADLQGDTVLSAGLQAGAADPALAYGYGRLGADAVARGGFDNLSVMSSAIGFDGNVSLRVSQSLNLYSDMMMPVTGSAQDARISLAAAYVRLGQINYVYKEPDPLKSRTPVFTEDPTRYDIQLDVAAQLIDIRDTVNLSFGKTRLHSDGDLRFVQGVRPMVGLISTSLLSPGSITLRAAQVYPTTGTVAQVQAGLGNRNGVIGYDPAQTLRIEANSAETPAVPYSVFGDLTLAAAVVEQAGVVRAPLGKLTIGTGGYDNNKSTRVTLLAGSLTSVSGRGLVMPYGGTIDGLSYSYNGKNVTLIGAGGASFVGGSGGLTVGIALGGQSAVVESGAVLDLSGGGDLTGAGFITGRGGSVDIRTTAFANANPGNRFSAAGNTAYAIVPGFKGNYAPVGSENAANDPRLGRQITLDGSVPGLPAGTYTLMPATYALLPGAFRIEIGAQQSRAVVAGTNALGNGSYLVSGRLGIANTTIKDNLPSQIVVTPGTVLRSYSTYNETSFADYVVADAVKLGVPRAMLPIDARSLVLNLNPGAGIDALRFNGTARFDAAKGGHGGAVMVATNSGGGSDIEIVAGGGTATAGFAGLSIDSSMLNSLGASRIVVGGIQYITYGQGGRLVDSADSTQFIYLRSGSLLAAPEVFLMANSGNTRTGSGIVIEQGARINTIGKGAAAYDSQDGYVYAATGNQVIVSNGVLILAPNSAAANAVTASGVRVGVCDSGNCSGQTEIYSEGTIALATPNQFQMNDSVAYGTRNLTLSVSRINLGNSAVLADAAARNILPSGLSMNQALLDRLLRGDARYGAPGLETLTLSASNAVNIFGTVTLDTVDPATGKSTLANLVLGTPAIYGAGDAGDVATIRTGNFIWRGSTAAPGELVAGGAGTGSGTLNIDADRIVFGYGANSRPTGNDVDGRLALGFANVNLSATDRVSANKQGNLSVYQSRGAYVAGQGYDYSGGNLTITAPLVTGEGGSVNSITAGGALRLVGAGKVGQVASDALGAQLTLEGDSITLDTAIVLPSGKLALNAAGDITLTGASRIDMSGREIVFNDVRKYSWGGDVTLDSSNGNIRQAAGSVIDLSARFNNAGSLTAIALDAAAGTVDLQGAILGTTVGHYDAGGTLVPYRAGSATVRAQNLGDFAALNARLSAGGVYGARSFQIKQGDLTIGNELKAREINVSLDNGVLTVAGTIDASGESVGTIRLAAKNGLTLTGSAVLDAHGTVLRVDSYGKIIDSPNRAIVALSSGNGRLTLAQGARIDLRHGTNASVGSAAGQNDGLARGTLDLNAPRIGSSGTTTDTDAATYGDIDIDVGGMPIIQGARSIAVNAMRSYDDAPYAAAPAANGRRYQYIDQAWLDGKHADSNTFINAARGRGTLTVGKLAGLNNATYRDVFHLRPGVEVVSKTADGDLVVQGDLDLSGYRYASLNPHSQLTGIAGDGSGEAGALTLRAGGDLNIYGSISDGFAAPPATQDDTGWLLLPGVEFTGADIIIPRSGVVLASGTIFLAPSVLNYDLPIEDRFFLAGVVIPVASALNAEMNLTPGMVLTANVRDAGGNILFAAGTIVNSATLLPAGTQFDAGWKMPVDGTLAPMVWPKGVALPGEAGAQYTLNGNLTLPMGALLPSGTDIKLPGGVKSVDLRPGAAGKLWALAKMLPEGSQSWSVRLVAGADTEAADSRIVQANPERGDLRMADHHYGMFGKAMPPSGGYVWSQAGAARYGRNGAVLGAPVTAKFGNICVTSPQFCVAVGVIAMQPTPGSTRFSVLRTGAADLDLLSAGNLRMNSLYGVYTAGTSSTPTSSSDPYNLPRAKTASGTVLSDANKGYEKFVDGKPDSLARAWYPTGGGNLTIKAGGDLTGNLMTLPVYLGGIGRPNKADVGYNSASIGNWLWRQGTGASLGGGADQATAWWINFGSYVGRNGRADSFVGFTGFGTLGGGDLRVDVGGNAGIVTLMGRNVVASDGVTAQDQTSNQRTQGLVLAVGSTGRVGADGSLTLTGGGDLDLRVGGKLNPASLYKDANFNGTVTNLRGGTSIAAASLGIVSPTYGVQAIDQSPRESRAFDVFNASRALAFGGLALAPGDSTFTLSSGSDLVVSGASDPGRVTTMIDAPYGPDYGRNGAAGGKTWFSLWTNHSAINLFSAGGDLVPISLGTFLPSTDSAMMYPSILTAVAAGGSFYYGNAISDRSDPITTVYSPLLLAPSANGKLEFLASGSIYAGGYTVARTSASANSLATPFRPAFTVTDRTGTIFSNLLASGNVATENQGIYPLFAFGPNTATAEWGNLDPARFYAVNGDLVGVSSGRIVSFADNDPTRAGQVWYQGAGPVRMMAGRDIVGSGTALGVTEDVADTSLRTYFSSTGNLFVHNAETDLSLVQAGHDIIYSSFNVGGPGALQITAGRNIQMDNQASVVSVGPVIAGDSRPGASVAMLAGIGANAPNYQALLRYLDPANLLPKGMPLEGSGKVAKTYEKELVAWLKDRNFTAEDVAEVGARFAKLSPEQVAKTIGEARATFADLASEQQAIFLRKVYFAELTAGGREYNDASSTRHGSYLRGRAAIAALFPGSAYSGDIAMFGGSGVRTVSGGDISMLTPGGRLIVGTEGEPPPGTAGLITQGDGNVQIYSQGSVLLGLSRIMTTFGGNIIAWTANGDINAGRGSKTTVVYTPPKRVYDIYGNVTLSPQVPSTGAGIATLRPIPDKPPGDIDLIAPLGIIDAGEAGIRVSGNINLAALQIVNAANIQVQGTSAGIPTVQPPSISAALSTSNATAATQQTAMPTQAGGNAQPSVIIVEVLGYGGGDGATEGAAPRDQRRRRSSEDQYDPASAIHMLGNGAVSDEQRRRLTKEERDRLDALVVQRN</sequence>
<name>Q07N99_RHOP5</name>
<dbReference type="Gene3D" id="2.160.20.10">
    <property type="entry name" value="Single-stranded right-handed beta-helix, Pectin lyase-like"/>
    <property type="match status" value="1"/>
</dbReference>
<feature type="region of interest" description="Disordered" evidence="4">
    <location>
        <begin position="4102"/>
        <end position="4147"/>
    </location>
</feature>
<dbReference type="InterPro" id="IPR012334">
    <property type="entry name" value="Pectin_lyas_fold"/>
</dbReference>